<feature type="transmembrane region" description="Helical" evidence="5">
    <location>
        <begin position="344"/>
        <end position="364"/>
    </location>
</feature>
<dbReference type="InterPro" id="IPR002293">
    <property type="entry name" value="AA/rel_permease1"/>
</dbReference>
<evidence type="ECO:0000256" key="5">
    <source>
        <dbReference type="SAM" id="Phobius"/>
    </source>
</evidence>
<feature type="transmembrane region" description="Helical" evidence="5">
    <location>
        <begin position="189"/>
        <end position="211"/>
    </location>
</feature>
<evidence type="ECO:0000256" key="3">
    <source>
        <dbReference type="ARBA" id="ARBA00022989"/>
    </source>
</evidence>
<feature type="non-terminal residue" evidence="7">
    <location>
        <position position="368"/>
    </location>
</feature>
<keyword evidence="2 5" id="KW-0812">Transmembrane</keyword>
<dbReference type="GO" id="GO:0016020">
    <property type="term" value="C:membrane"/>
    <property type="evidence" value="ECO:0007669"/>
    <property type="project" value="UniProtKB-SubCell"/>
</dbReference>
<evidence type="ECO:0000256" key="4">
    <source>
        <dbReference type="ARBA" id="ARBA00023136"/>
    </source>
</evidence>
<dbReference type="EMBL" id="MAYM02002299">
    <property type="protein sequence ID" value="RLM96902.1"/>
    <property type="molecule type" value="Genomic_DNA"/>
</dbReference>
<evidence type="ECO:0000256" key="1">
    <source>
        <dbReference type="ARBA" id="ARBA00004141"/>
    </source>
</evidence>
<dbReference type="PANTHER" id="PTHR43243:SF11">
    <property type="entry name" value="AMINO ACID PERMEASE_ SLC12A DOMAIN-CONTAINING PROTEIN"/>
    <property type="match status" value="1"/>
</dbReference>
<evidence type="ECO:0008006" key="10">
    <source>
        <dbReference type="Google" id="ProtNLM"/>
    </source>
</evidence>
<feature type="transmembrane region" description="Helical" evidence="5">
    <location>
        <begin position="303"/>
        <end position="323"/>
    </location>
</feature>
<gene>
    <name evidence="6" type="ORF">BBI17_008695</name>
    <name evidence="7" type="ORF">BBO99_00008703</name>
</gene>
<dbReference type="Proteomes" id="UP000285883">
    <property type="component" value="Unassembled WGS sequence"/>
</dbReference>
<evidence type="ECO:0000256" key="2">
    <source>
        <dbReference type="ARBA" id="ARBA00022692"/>
    </source>
</evidence>
<comment type="caution">
    <text evidence="7">The sequence shown here is derived from an EMBL/GenBank/DDBJ whole genome shotgun (WGS) entry which is preliminary data.</text>
</comment>
<organism evidence="7 8">
    <name type="scientific">Phytophthora kernoviae</name>
    <dbReference type="NCBI Taxonomy" id="325452"/>
    <lineage>
        <taxon>Eukaryota</taxon>
        <taxon>Sar</taxon>
        <taxon>Stramenopiles</taxon>
        <taxon>Oomycota</taxon>
        <taxon>Peronosporomycetes</taxon>
        <taxon>Peronosporales</taxon>
        <taxon>Peronosporaceae</taxon>
        <taxon>Phytophthora</taxon>
    </lineage>
</organism>
<evidence type="ECO:0000313" key="8">
    <source>
        <dbReference type="Proteomes" id="UP000285624"/>
    </source>
</evidence>
<dbReference type="GO" id="GO:0015171">
    <property type="term" value="F:amino acid transmembrane transporter activity"/>
    <property type="evidence" value="ECO:0007669"/>
    <property type="project" value="TreeGrafter"/>
</dbReference>
<keyword evidence="4 5" id="KW-0472">Membrane</keyword>
<comment type="subcellular location">
    <subcellularLocation>
        <location evidence="1">Membrane</location>
        <topology evidence="1">Multi-pass membrane protein</topology>
    </subcellularLocation>
</comment>
<feature type="transmembrane region" description="Helical" evidence="5">
    <location>
        <begin position="223"/>
        <end position="242"/>
    </location>
</feature>
<dbReference type="PANTHER" id="PTHR43243">
    <property type="entry name" value="INNER MEMBRANE TRANSPORTER YGJI-RELATED"/>
    <property type="match status" value="1"/>
</dbReference>
<name>A0A3R7JVB1_9STRA</name>
<keyword evidence="3 5" id="KW-1133">Transmembrane helix</keyword>
<dbReference type="Gene3D" id="1.20.1740.10">
    <property type="entry name" value="Amino acid/polyamine transporter I"/>
    <property type="match status" value="1"/>
</dbReference>
<dbReference type="Pfam" id="PF13520">
    <property type="entry name" value="AA_permease_2"/>
    <property type="match status" value="1"/>
</dbReference>
<feature type="transmembrane region" description="Helical" evidence="5">
    <location>
        <begin position="249"/>
        <end position="274"/>
    </location>
</feature>
<protein>
    <recommendedName>
        <fullName evidence="10">Amino acid permease/ SLC12A domain-containing protein</fullName>
    </recommendedName>
</protein>
<dbReference type="AlphaFoldDB" id="A0A3R7JVB1"/>
<reference evidence="8 9" key="1">
    <citation type="submission" date="2018-07" db="EMBL/GenBank/DDBJ databases">
        <title>Genome sequencing of oomycete isolates from Chile give support for New Zealand origin for Phytophthora kernoviae and make available the first Nothophytophthora sp. genome.</title>
        <authorList>
            <person name="Studholme D.J."/>
            <person name="Sanfuentes E."/>
            <person name="Panda P."/>
            <person name="Hill R."/>
            <person name="Sambles C."/>
            <person name="Grant M."/>
            <person name="Williams N.M."/>
            <person name="Mcdougal R.L."/>
        </authorList>
    </citation>
    <scope>NUCLEOTIDE SEQUENCE [LARGE SCALE GENOMIC DNA]</scope>
    <source>
        <strain evidence="6">Chile2</strain>
        <strain evidence="7">Chile4</strain>
    </source>
</reference>
<proteinExistence type="predicted"/>
<keyword evidence="8" id="KW-1185">Reference proteome</keyword>
<evidence type="ECO:0000313" key="6">
    <source>
        <dbReference type="EMBL" id="RLM96902.1"/>
    </source>
</evidence>
<sequence>MAKSDKREVHLELLPANLSLSVAPCAEDSMSGHQPGENANSTVEWVSEMNFFRAETPSRLRQRFIQIQVTDQRYKEPSWVHPNIGGETQYAQGHADEIAVIREEMEGNKTKNKLGEWTATSISGNDIMSSVLFSTGQTIAKAGKLAPVTQFFVVIVVYCLRWVLEEVMSAVPLNGGFYTAMLNSASKKVAATAAVFSLLSYLATGVVNGVSAMNYVNESLVELPVMICSILLLSAFALLCLLGISESALVALIFFGFHMSTLILLGIFSIIYVVQHPSVFVDNMNTSLPDVSVFGGVAQSSNVFMALFLGYGTAMLSATGFECSSNYVEEQAAGMFPKTLRNMWALSSTFNVAYSFLALAVVPLDTII</sequence>
<evidence type="ECO:0000313" key="7">
    <source>
        <dbReference type="EMBL" id="RLN74857.1"/>
    </source>
</evidence>
<dbReference type="Proteomes" id="UP000285624">
    <property type="component" value="Unassembled WGS sequence"/>
</dbReference>
<accession>A0A3R7JVB1</accession>
<evidence type="ECO:0000313" key="9">
    <source>
        <dbReference type="Proteomes" id="UP000285883"/>
    </source>
</evidence>
<dbReference type="EMBL" id="MBDN02000495">
    <property type="protein sequence ID" value="RLN74857.1"/>
    <property type="molecule type" value="Genomic_DNA"/>
</dbReference>